<keyword evidence="3 7" id="KW-0175">Coiled coil</keyword>
<evidence type="ECO:0000256" key="7">
    <source>
        <dbReference type="SAM" id="Coils"/>
    </source>
</evidence>
<dbReference type="AlphaFoldDB" id="A0A6P3X5J4"/>
<feature type="coiled-coil region" evidence="7">
    <location>
        <begin position="145"/>
        <end position="193"/>
    </location>
</feature>
<dbReference type="GO" id="GO:0005930">
    <property type="term" value="C:axoneme"/>
    <property type="evidence" value="ECO:0007669"/>
    <property type="project" value="TreeGrafter"/>
</dbReference>
<dbReference type="GO" id="GO:0003677">
    <property type="term" value="F:DNA binding"/>
    <property type="evidence" value="ECO:0007669"/>
    <property type="project" value="InterPro"/>
</dbReference>
<proteinExistence type="inferred from homology"/>
<protein>
    <recommendedName>
        <fullName evidence="6">Cilia- and flagella-associated protein 263</fullName>
    </recommendedName>
</protein>
<evidence type="ECO:0000313" key="9">
    <source>
        <dbReference type="Proteomes" id="UP000515204"/>
    </source>
</evidence>
<accession>A0A6P3X5J4</accession>
<evidence type="ECO:0000256" key="3">
    <source>
        <dbReference type="ARBA" id="ARBA00023054"/>
    </source>
</evidence>
<feature type="domain" description="CCDC113/CCDC96 coiled-coil" evidence="8">
    <location>
        <begin position="68"/>
        <end position="236"/>
    </location>
</feature>
<dbReference type="InterPro" id="IPR051885">
    <property type="entry name" value="CC_CF"/>
</dbReference>
<dbReference type="Pfam" id="PF13870">
    <property type="entry name" value="CCDC113_CCDC96_CC"/>
    <property type="match status" value="1"/>
</dbReference>
<evidence type="ECO:0000256" key="6">
    <source>
        <dbReference type="ARBA" id="ARBA00044798"/>
    </source>
</evidence>
<dbReference type="OrthoDB" id="10259713at2759"/>
<dbReference type="Proteomes" id="UP000515204">
    <property type="component" value="Unplaced"/>
</dbReference>
<dbReference type="Gene3D" id="2.40.50.40">
    <property type="match status" value="1"/>
</dbReference>
<dbReference type="GO" id="GO:0036064">
    <property type="term" value="C:ciliary basal body"/>
    <property type="evidence" value="ECO:0007669"/>
    <property type="project" value="TreeGrafter"/>
</dbReference>
<dbReference type="GeneID" id="106743855"/>
<keyword evidence="9" id="KW-1185">Reference proteome</keyword>
<evidence type="ECO:0000256" key="5">
    <source>
        <dbReference type="ARBA" id="ARBA00044506"/>
    </source>
</evidence>
<dbReference type="RefSeq" id="XP_014473563.1">
    <property type="nucleotide sequence ID" value="XM_014618077.1"/>
</dbReference>
<evidence type="ECO:0000259" key="8">
    <source>
        <dbReference type="Pfam" id="PF13870"/>
    </source>
</evidence>
<reference evidence="10" key="1">
    <citation type="submission" date="2025-08" db="UniProtKB">
        <authorList>
            <consortium name="RefSeq"/>
        </authorList>
    </citation>
    <scope>IDENTIFICATION</scope>
</reference>
<comment type="subcellular location">
    <subcellularLocation>
        <location evidence="1">Cell projection</location>
        <location evidence="1">Cilium</location>
    </subcellularLocation>
</comment>
<dbReference type="InterPro" id="IPR025254">
    <property type="entry name" value="CCDC113/CCDC96_CC"/>
</dbReference>
<evidence type="ECO:0000256" key="1">
    <source>
        <dbReference type="ARBA" id="ARBA00004138"/>
    </source>
</evidence>
<keyword evidence="2" id="KW-0970">Cilium biogenesis/degradation</keyword>
<sequence>MQRKLHLQAQMKENETSIRETFETRERFEKDVVEKGVDSITGKIPAEKFVRCHRSYLINTEFIEECLKAADTIIGRTRLKATTTNIQKRKAMQQLKRRQELGEALRAVDFEQLDIENQDCIRKIDEKTQYMLEMKKIAGHHSIALTKHKRNLSNLMSTVNEVKAKIVFKKDEIVKLQSERATVNAEKEKTQMQLKSLMELMDNFSVPEVLDCIKIHRKLHELQNVHKRLLRQRKIQQITFKSSR</sequence>
<dbReference type="PANTHER" id="PTHR15654">
    <property type="entry name" value="COILED-COIL DOMAIN-CONTAINING PROTEIN 113-RELATED"/>
    <property type="match status" value="1"/>
</dbReference>
<evidence type="ECO:0000256" key="4">
    <source>
        <dbReference type="ARBA" id="ARBA00023273"/>
    </source>
</evidence>
<dbReference type="PANTHER" id="PTHR15654:SF2">
    <property type="entry name" value="COILED-COIL DOMAIN-CONTAINING PROTEIN 113"/>
    <property type="match status" value="1"/>
</dbReference>
<comment type="similarity">
    <text evidence="5">Belongs to the CFAP263 family.</text>
</comment>
<name>A0A6P3X5J4_DINQU</name>
<evidence type="ECO:0000313" key="10">
    <source>
        <dbReference type="RefSeq" id="XP_014473563.1"/>
    </source>
</evidence>
<keyword evidence="4" id="KW-0966">Cell projection</keyword>
<gene>
    <name evidence="10" type="primary">LOC106743855</name>
</gene>
<organism evidence="9 10">
    <name type="scientific">Dinoponera quadriceps</name>
    <name type="common">South American ant</name>
    <dbReference type="NCBI Taxonomy" id="609295"/>
    <lineage>
        <taxon>Eukaryota</taxon>
        <taxon>Metazoa</taxon>
        <taxon>Ecdysozoa</taxon>
        <taxon>Arthropoda</taxon>
        <taxon>Hexapoda</taxon>
        <taxon>Insecta</taxon>
        <taxon>Pterygota</taxon>
        <taxon>Neoptera</taxon>
        <taxon>Endopterygota</taxon>
        <taxon>Hymenoptera</taxon>
        <taxon>Apocrita</taxon>
        <taxon>Aculeata</taxon>
        <taxon>Formicoidea</taxon>
        <taxon>Formicidae</taxon>
        <taxon>Ponerinae</taxon>
        <taxon>Ponerini</taxon>
        <taxon>Dinoponera</taxon>
    </lineage>
</organism>
<dbReference type="KEGG" id="dqu:106743855"/>
<evidence type="ECO:0000256" key="2">
    <source>
        <dbReference type="ARBA" id="ARBA00022794"/>
    </source>
</evidence>
<dbReference type="GO" id="GO:0060271">
    <property type="term" value="P:cilium assembly"/>
    <property type="evidence" value="ECO:0007669"/>
    <property type="project" value="TreeGrafter"/>
</dbReference>